<evidence type="ECO:0000256" key="5">
    <source>
        <dbReference type="ARBA" id="ARBA00023163"/>
    </source>
</evidence>
<proteinExistence type="inferred from homology"/>
<sequence>MNKNPFPNGDRIAMLQTLVRIVDSGSLSAAAAQMNTSQPTISRRLQVLEQLLGVKLIQRTTHAMKLTDDGERCYQHARKLIEHWQIMEDELRGVRDEPVGVLRVRAPHAFGQDQLIGPLGDYLQRYRQTSVEWTLNDHSPDFIPEGVDCAIHVGAVTDPSVVAVLLAQVPRIVVAAPELLARHTPLAQIGDLAQLPWLALNSFYRNEVTLTHTASGEDYRFDIVPRLSTDSLYAVRKAALNGVGVAMLSSWVVKQDLEQGLLTPLMPDWHAAPLPIYLLYPYASYYPARLRKFLELMKEVMPRITGAQAPVP</sequence>
<dbReference type="InterPro" id="IPR000847">
    <property type="entry name" value="LysR_HTH_N"/>
</dbReference>
<keyword evidence="4" id="KW-0238">DNA-binding</keyword>
<keyword evidence="2" id="KW-0678">Repressor</keyword>
<dbReference type="PROSITE" id="PS50931">
    <property type="entry name" value="HTH_LYSR"/>
    <property type="match status" value="1"/>
</dbReference>
<dbReference type="PRINTS" id="PR00039">
    <property type="entry name" value="HTHLYSR"/>
</dbReference>
<dbReference type="CDD" id="cd08422">
    <property type="entry name" value="PBP2_CrgA_like"/>
    <property type="match status" value="1"/>
</dbReference>
<dbReference type="RefSeq" id="WP_006325232.1">
    <property type="nucleotide sequence ID" value="NZ_CAMISH010000001.1"/>
</dbReference>
<dbReference type="GO" id="GO:0043565">
    <property type="term" value="F:sequence-specific DNA binding"/>
    <property type="evidence" value="ECO:0007669"/>
    <property type="project" value="TreeGrafter"/>
</dbReference>
<reference evidence="8 10" key="2">
    <citation type="submission" date="2020-12" db="EMBL/GenBank/DDBJ databases">
        <title>FDA dAtabase for Regulatory Grade micrObial Sequences (FDA-ARGOS): Supporting development and validation of Infectious Disease Dx tests.</title>
        <authorList>
            <person name="Sproer C."/>
            <person name="Gronow S."/>
            <person name="Severitt S."/>
            <person name="Schroder I."/>
            <person name="Tallon L."/>
            <person name="Sadzewicz L."/>
            <person name="Zhao X."/>
            <person name="Boylan J."/>
            <person name="Ott S."/>
            <person name="Bowen H."/>
            <person name="Vavikolanu K."/>
            <person name="Mehta A."/>
            <person name="Aluvathingal J."/>
            <person name="Nadendla S."/>
            <person name="Lowell S."/>
            <person name="Myers T."/>
            <person name="Yan Y."/>
            <person name="Sichtig H."/>
        </authorList>
    </citation>
    <scope>NUCLEOTIDE SEQUENCE [LARGE SCALE GENOMIC DNA]</scope>
    <source>
        <strain evidence="8 10">FDAARGOS_907</strain>
    </source>
</reference>
<dbReference type="InterPro" id="IPR036388">
    <property type="entry name" value="WH-like_DNA-bd_sf"/>
</dbReference>
<evidence type="ECO:0000256" key="3">
    <source>
        <dbReference type="ARBA" id="ARBA00023015"/>
    </source>
</evidence>
<evidence type="ECO:0000313" key="7">
    <source>
        <dbReference type="EMBL" id="PYD41152.1"/>
    </source>
</evidence>
<comment type="similarity">
    <text evidence="1">Belongs to the LysR transcriptional regulatory family.</text>
</comment>
<gene>
    <name evidence="7" type="ORF">CT690_01530</name>
    <name evidence="8" type="ORF">I6G64_00060</name>
</gene>
<dbReference type="GO" id="GO:0006351">
    <property type="term" value="P:DNA-templated transcription"/>
    <property type="evidence" value="ECO:0007669"/>
    <property type="project" value="TreeGrafter"/>
</dbReference>
<evidence type="ECO:0000313" key="8">
    <source>
        <dbReference type="EMBL" id="QPS20871.1"/>
    </source>
</evidence>
<dbReference type="Gene3D" id="3.40.190.290">
    <property type="match status" value="1"/>
</dbReference>
<dbReference type="InterPro" id="IPR005119">
    <property type="entry name" value="LysR_subst-bd"/>
</dbReference>
<dbReference type="EMBL" id="PESE01000001">
    <property type="protein sequence ID" value="PYD41152.1"/>
    <property type="molecule type" value="Genomic_DNA"/>
</dbReference>
<evidence type="ECO:0000313" key="9">
    <source>
        <dbReference type="Proteomes" id="UP000248196"/>
    </source>
</evidence>
<evidence type="ECO:0000256" key="1">
    <source>
        <dbReference type="ARBA" id="ARBA00009437"/>
    </source>
</evidence>
<dbReference type="FunFam" id="1.10.10.10:FF:000001">
    <property type="entry name" value="LysR family transcriptional regulator"/>
    <property type="match status" value="1"/>
</dbReference>
<dbReference type="GO" id="GO:0003700">
    <property type="term" value="F:DNA-binding transcription factor activity"/>
    <property type="evidence" value="ECO:0007669"/>
    <property type="project" value="InterPro"/>
</dbReference>
<feature type="domain" description="HTH lysR-type" evidence="6">
    <location>
        <begin position="15"/>
        <end position="67"/>
    </location>
</feature>
<reference evidence="7 9" key="1">
    <citation type="submission" date="2017-11" db="EMBL/GenBank/DDBJ databases">
        <title>Genome sequence of the oocydin A producing rhizobacterium Serratia plymuthica 4Rx5.</title>
        <authorList>
            <person name="Matilla M.A."/>
            <person name="Udaondo Z."/>
            <person name="Salmond G.P.C."/>
        </authorList>
    </citation>
    <scope>NUCLEOTIDE SEQUENCE [LARGE SCALE GENOMIC DNA]</scope>
    <source>
        <strain evidence="7 9">4Rx5</strain>
    </source>
</reference>
<evidence type="ECO:0000256" key="2">
    <source>
        <dbReference type="ARBA" id="ARBA00022491"/>
    </source>
</evidence>
<evidence type="ECO:0000313" key="10">
    <source>
        <dbReference type="Proteomes" id="UP000594967"/>
    </source>
</evidence>
<keyword evidence="5" id="KW-0804">Transcription</keyword>
<dbReference type="Gene3D" id="1.10.10.10">
    <property type="entry name" value="Winged helix-like DNA-binding domain superfamily/Winged helix DNA-binding domain"/>
    <property type="match status" value="1"/>
</dbReference>
<dbReference type="PANTHER" id="PTHR30537">
    <property type="entry name" value="HTH-TYPE TRANSCRIPTIONAL REGULATOR"/>
    <property type="match status" value="1"/>
</dbReference>
<dbReference type="OrthoDB" id="8723543at2"/>
<dbReference type="InterPro" id="IPR036390">
    <property type="entry name" value="WH_DNA-bd_sf"/>
</dbReference>
<dbReference type="PANTHER" id="PTHR30537:SF5">
    <property type="entry name" value="HTH-TYPE TRANSCRIPTIONAL ACTIVATOR TTDR-RELATED"/>
    <property type="match status" value="1"/>
</dbReference>
<keyword evidence="10" id="KW-1185">Reference proteome</keyword>
<organism evidence="7 9">
    <name type="scientific">Serratia plymuthica</name>
    <dbReference type="NCBI Taxonomy" id="82996"/>
    <lineage>
        <taxon>Bacteria</taxon>
        <taxon>Pseudomonadati</taxon>
        <taxon>Pseudomonadota</taxon>
        <taxon>Gammaproteobacteria</taxon>
        <taxon>Enterobacterales</taxon>
        <taxon>Yersiniaceae</taxon>
        <taxon>Serratia</taxon>
    </lineage>
</organism>
<dbReference type="AlphaFoldDB" id="A0A318P958"/>
<dbReference type="EMBL" id="CP065673">
    <property type="protein sequence ID" value="QPS20871.1"/>
    <property type="molecule type" value="Genomic_DNA"/>
</dbReference>
<protein>
    <submittedName>
        <fullName evidence="7">LysR family transcriptional regulator</fullName>
    </submittedName>
</protein>
<keyword evidence="3" id="KW-0805">Transcription regulation</keyword>
<dbReference type="Pfam" id="PF03466">
    <property type="entry name" value="LysR_substrate"/>
    <property type="match status" value="1"/>
</dbReference>
<evidence type="ECO:0000259" key="6">
    <source>
        <dbReference type="PROSITE" id="PS50931"/>
    </source>
</evidence>
<accession>A0A318P958</accession>
<dbReference type="Proteomes" id="UP000248196">
    <property type="component" value="Unassembled WGS sequence"/>
</dbReference>
<dbReference type="SUPFAM" id="SSF46785">
    <property type="entry name" value="Winged helix' DNA-binding domain"/>
    <property type="match status" value="1"/>
</dbReference>
<dbReference type="SUPFAM" id="SSF53850">
    <property type="entry name" value="Periplasmic binding protein-like II"/>
    <property type="match status" value="1"/>
</dbReference>
<dbReference type="Pfam" id="PF00126">
    <property type="entry name" value="HTH_1"/>
    <property type="match status" value="1"/>
</dbReference>
<dbReference type="Proteomes" id="UP000594967">
    <property type="component" value="Chromosome"/>
</dbReference>
<dbReference type="InterPro" id="IPR058163">
    <property type="entry name" value="LysR-type_TF_proteobact-type"/>
</dbReference>
<evidence type="ECO:0000256" key="4">
    <source>
        <dbReference type="ARBA" id="ARBA00023125"/>
    </source>
</evidence>
<name>A0A318P958_SERPL</name>